<dbReference type="EMBL" id="DRUY01000169">
    <property type="protein sequence ID" value="HHI65887.1"/>
    <property type="molecule type" value="Genomic_DNA"/>
</dbReference>
<dbReference type="Pfam" id="PF25876">
    <property type="entry name" value="HH_MFP_RND"/>
    <property type="match status" value="1"/>
</dbReference>
<keyword evidence="3" id="KW-0175">Coiled coil</keyword>
<comment type="subcellular location">
    <subcellularLocation>
        <location evidence="1">Cell envelope</location>
    </subcellularLocation>
</comment>
<comment type="similarity">
    <text evidence="2">Belongs to the membrane fusion protein (MFP) (TC 8.A.1) family.</text>
</comment>
<protein>
    <submittedName>
        <fullName evidence="9">Efflux RND transporter periplasmic adaptor subunit</fullName>
    </submittedName>
</protein>
<feature type="domain" description="Multidrug resistance protein MdtA-like barrel-sandwich hybrid" evidence="6">
    <location>
        <begin position="74"/>
        <end position="212"/>
    </location>
</feature>
<dbReference type="GO" id="GO:0046677">
    <property type="term" value="P:response to antibiotic"/>
    <property type="evidence" value="ECO:0007669"/>
    <property type="project" value="TreeGrafter"/>
</dbReference>
<dbReference type="Gene3D" id="2.40.30.170">
    <property type="match status" value="1"/>
</dbReference>
<evidence type="ECO:0000259" key="5">
    <source>
        <dbReference type="Pfam" id="PF25876"/>
    </source>
</evidence>
<dbReference type="PANTHER" id="PTHR30158">
    <property type="entry name" value="ACRA/E-RELATED COMPONENT OF DRUG EFFLUX TRANSPORTER"/>
    <property type="match status" value="1"/>
</dbReference>
<dbReference type="Pfam" id="PF25967">
    <property type="entry name" value="RND-MFP_C"/>
    <property type="match status" value="1"/>
</dbReference>
<feature type="coiled-coil region" evidence="3">
    <location>
        <begin position="160"/>
        <end position="187"/>
    </location>
</feature>
<evidence type="ECO:0000256" key="1">
    <source>
        <dbReference type="ARBA" id="ARBA00004196"/>
    </source>
</evidence>
<dbReference type="FunFam" id="2.40.420.20:FF:000001">
    <property type="entry name" value="Efflux RND transporter periplasmic adaptor subunit"/>
    <property type="match status" value="1"/>
</dbReference>
<accession>A0A7C5PHD2</accession>
<dbReference type="InterPro" id="IPR006143">
    <property type="entry name" value="RND_pump_MFP"/>
</dbReference>
<dbReference type="GO" id="GO:0005886">
    <property type="term" value="C:plasma membrane"/>
    <property type="evidence" value="ECO:0007669"/>
    <property type="project" value="UniProtKB-SubCell"/>
</dbReference>
<evidence type="ECO:0000256" key="2">
    <source>
        <dbReference type="ARBA" id="ARBA00009477"/>
    </source>
</evidence>
<dbReference type="NCBIfam" id="TIGR01730">
    <property type="entry name" value="RND_mfp"/>
    <property type="match status" value="1"/>
</dbReference>
<dbReference type="InterPro" id="IPR058624">
    <property type="entry name" value="MdtA-like_HH"/>
</dbReference>
<evidence type="ECO:0000313" key="9">
    <source>
        <dbReference type="EMBL" id="HHI65887.1"/>
    </source>
</evidence>
<dbReference type="Gene3D" id="2.40.50.100">
    <property type="match status" value="1"/>
</dbReference>
<feature type="transmembrane region" description="Helical" evidence="4">
    <location>
        <begin position="17"/>
        <end position="37"/>
    </location>
</feature>
<evidence type="ECO:0000259" key="6">
    <source>
        <dbReference type="Pfam" id="PF25917"/>
    </source>
</evidence>
<evidence type="ECO:0000256" key="4">
    <source>
        <dbReference type="SAM" id="Phobius"/>
    </source>
</evidence>
<comment type="caution">
    <text evidence="9">The sequence shown here is derived from an EMBL/GenBank/DDBJ whole genome shotgun (WGS) entry which is preliminary data.</text>
</comment>
<dbReference type="InterPro" id="IPR058625">
    <property type="entry name" value="MdtA-like_BSH"/>
</dbReference>
<feature type="domain" description="Multidrug resistance protein MdtA-like alpha-helical hairpin" evidence="5">
    <location>
        <begin position="116"/>
        <end position="182"/>
    </location>
</feature>
<feature type="coiled-coil region" evidence="3">
    <location>
        <begin position="108"/>
        <end position="135"/>
    </location>
</feature>
<dbReference type="InterPro" id="IPR058627">
    <property type="entry name" value="MdtA-like_C"/>
</dbReference>
<proteinExistence type="inferred from homology"/>
<sequence length="393" mass="42914">MLKRIQGMLRTFLKRKVFIIALLLGVILIVILSLNLFSKRNMPINQPVVVKAMKVIVKDTDVYQDYVGQVEAVNDVQIRSKVSGYIVAKYIKGGDIVKEGQPLFQIDKRTYEAAVSNAKAQLAQAIANYENAKLDADRYKILAAQDAVPQQTSDTATSIAKQDYQIVEAMRANLKQAEDNLSDTLIVAPFSGKLGVGDDLSIGAFVTAGQTVLCTLSSPDPMYVLFSISENDYLNMIKNGIDPMKSDVGKSVKLILSDGTTYKYFGKITEINRGLTQNTGTLSIKALFPNPDNILVPGMFAKVVLLEGHLKNAILVPQMAVQQILDKTFVTIVDSNNKTEMVPVKMGPRVGSLWVVEEGLKPGDNVVVEGFQKAPSGTTVKVEEVTLNSLGLQ</sequence>
<dbReference type="SUPFAM" id="SSF111369">
    <property type="entry name" value="HlyD-like secretion proteins"/>
    <property type="match status" value="1"/>
</dbReference>
<keyword evidence="4" id="KW-0812">Transmembrane</keyword>
<keyword evidence="4" id="KW-1133">Transmembrane helix</keyword>
<evidence type="ECO:0000256" key="3">
    <source>
        <dbReference type="SAM" id="Coils"/>
    </source>
</evidence>
<dbReference type="InterPro" id="IPR058626">
    <property type="entry name" value="MdtA-like_b-barrel"/>
</dbReference>
<gene>
    <name evidence="9" type="ORF">ENL70_05005</name>
</gene>
<dbReference type="Pfam" id="PF25944">
    <property type="entry name" value="Beta-barrel_RND"/>
    <property type="match status" value="1"/>
</dbReference>
<dbReference type="Gene3D" id="2.40.420.20">
    <property type="match status" value="1"/>
</dbReference>
<organism evidence="9">
    <name type="scientific">Thermodesulfobium narugense</name>
    <dbReference type="NCBI Taxonomy" id="184064"/>
    <lineage>
        <taxon>Bacteria</taxon>
        <taxon>Pseudomonadati</taxon>
        <taxon>Thermodesulfobiota</taxon>
        <taxon>Thermodesulfobiia</taxon>
        <taxon>Thermodesulfobiales</taxon>
        <taxon>Thermodesulfobiaceae</taxon>
        <taxon>Thermodesulfobium</taxon>
    </lineage>
</organism>
<name>A0A7C5PHD2_9BACT</name>
<evidence type="ECO:0000259" key="8">
    <source>
        <dbReference type="Pfam" id="PF25967"/>
    </source>
</evidence>
<keyword evidence="4" id="KW-0472">Membrane</keyword>
<feature type="domain" description="Multidrug resistance protein MdtA-like beta-barrel" evidence="7">
    <location>
        <begin position="221"/>
        <end position="307"/>
    </location>
</feature>
<evidence type="ECO:0000259" key="7">
    <source>
        <dbReference type="Pfam" id="PF25944"/>
    </source>
</evidence>
<dbReference type="GO" id="GO:0022857">
    <property type="term" value="F:transmembrane transporter activity"/>
    <property type="evidence" value="ECO:0007669"/>
    <property type="project" value="InterPro"/>
</dbReference>
<dbReference type="AlphaFoldDB" id="A0A7C5PHD2"/>
<dbReference type="Pfam" id="PF25917">
    <property type="entry name" value="BSH_RND"/>
    <property type="match status" value="1"/>
</dbReference>
<feature type="domain" description="Multidrug resistance protein MdtA-like C-terminal permuted SH3" evidence="8">
    <location>
        <begin position="312"/>
        <end position="373"/>
    </location>
</feature>
<dbReference type="Gene3D" id="1.10.287.470">
    <property type="entry name" value="Helix hairpin bin"/>
    <property type="match status" value="1"/>
</dbReference>
<reference evidence="9" key="1">
    <citation type="journal article" date="2020" name="mSystems">
        <title>Genome- and Community-Level Interaction Insights into Carbon Utilization and Element Cycling Functions of Hydrothermarchaeota in Hydrothermal Sediment.</title>
        <authorList>
            <person name="Zhou Z."/>
            <person name="Liu Y."/>
            <person name="Xu W."/>
            <person name="Pan J."/>
            <person name="Luo Z.H."/>
            <person name="Li M."/>
        </authorList>
    </citation>
    <scope>NUCLEOTIDE SEQUENCE [LARGE SCALE GENOMIC DNA]</scope>
    <source>
        <strain evidence="9">SpSt-1019</strain>
    </source>
</reference>